<keyword evidence="1" id="KW-0378">Hydrolase</keyword>
<dbReference type="Gene3D" id="2.40.70.10">
    <property type="entry name" value="Acid Proteases"/>
    <property type="match status" value="1"/>
</dbReference>
<dbReference type="CDD" id="cd05483">
    <property type="entry name" value="retropepsin_like_bacteria"/>
    <property type="match status" value="1"/>
</dbReference>
<evidence type="ECO:0000313" key="1">
    <source>
        <dbReference type="EMBL" id="NOG31316.1"/>
    </source>
</evidence>
<evidence type="ECO:0000313" key="2">
    <source>
        <dbReference type="Proteomes" id="UP000588806"/>
    </source>
</evidence>
<dbReference type="EMBL" id="JABFHI010000002">
    <property type="protein sequence ID" value="NOG31316.1"/>
    <property type="molecule type" value="Genomic_DNA"/>
</dbReference>
<dbReference type="GO" id="GO:0006508">
    <property type="term" value="P:proteolysis"/>
    <property type="evidence" value="ECO:0007669"/>
    <property type="project" value="UniProtKB-KW"/>
</dbReference>
<dbReference type="InterPro" id="IPR021109">
    <property type="entry name" value="Peptidase_aspartic_dom_sf"/>
</dbReference>
<protein>
    <submittedName>
        <fullName evidence="1">TIGR02281 family clan AA aspartic protease</fullName>
        <ecNumber evidence="1">3.4.23.-</ecNumber>
    </submittedName>
</protein>
<name>A0A7Y3TW34_9GAMM</name>
<accession>A0A7Y3TW34</accession>
<gene>
    <name evidence="1" type="ORF">HLB35_05235</name>
</gene>
<dbReference type="SUPFAM" id="SSF50630">
    <property type="entry name" value="Acid proteases"/>
    <property type="match status" value="1"/>
</dbReference>
<dbReference type="NCBIfam" id="TIGR02281">
    <property type="entry name" value="clan_AA_DTGA"/>
    <property type="match status" value="1"/>
</dbReference>
<reference evidence="1 2" key="2">
    <citation type="submission" date="2020-06" db="EMBL/GenBank/DDBJ databases">
        <title>Halomonas songnenensis sp. nov., a moderately halophilic bacterium isolated from saline and alkaline soils.</title>
        <authorList>
            <person name="Jiang J."/>
            <person name="Pan Y."/>
        </authorList>
    </citation>
    <scope>NUCLEOTIDE SEQUENCE [LARGE SCALE GENOMIC DNA]</scope>
    <source>
        <strain evidence="1 2">TBZ9</strain>
    </source>
</reference>
<reference evidence="1 2" key="1">
    <citation type="submission" date="2020-05" db="EMBL/GenBank/DDBJ databases">
        <authorList>
            <person name="Ruan W."/>
            <person name="Jeon C.O."/>
            <person name="Chun B.H."/>
        </authorList>
    </citation>
    <scope>NUCLEOTIDE SEQUENCE [LARGE SCALE GENOMIC DNA]</scope>
    <source>
        <strain evidence="1 2">TBZ9</strain>
    </source>
</reference>
<comment type="caution">
    <text evidence="1">The sequence shown here is derived from an EMBL/GenBank/DDBJ whole genome shotgun (WGS) entry which is preliminary data.</text>
</comment>
<organism evidence="1 2">
    <name type="scientific">Vreelandella azerica</name>
    <dbReference type="NCBI Taxonomy" id="2732867"/>
    <lineage>
        <taxon>Bacteria</taxon>
        <taxon>Pseudomonadati</taxon>
        <taxon>Pseudomonadota</taxon>
        <taxon>Gammaproteobacteria</taxon>
        <taxon>Oceanospirillales</taxon>
        <taxon>Halomonadaceae</taxon>
        <taxon>Vreelandella</taxon>
    </lineage>
</organism>
<dbReference type="EC" id="3.4.23.-" evidence="1"/>
<sequence length="174" mass="19292">MRWREYGSSLMMMLLFWVLLMAVGTWWVHGGWQAMLHPNTHILETAEPGKPLTLKRNRAGHFEAPGFINGQPVTFLLDTGATYVAVPANLADELGLEPGRSTWFNTANGRVEGALTHLDEVRLGAIHMADVQGSISPESEQDIVLLGMSFLGLLNIQMQQGEMRIRPPEEAVSQ</sequence>
<keyword evidence="1" id="KW-0645">Protease</keyword>
<dbReference type="AlphaFoldDB" id="A0A7Y3TW34"/>
<dbReference type="InterPro" id="IPR001969">
    <property type="entry name" value="Aspartic_peptidase_AS"/>
</dbReference>
<dbReference type="InterPro" id="IPR011969">
    <property type="entry name" value="Clan_AA_Asp_peptidase_C"/>
</dbReference>
<dbReference type="PROSITE" id="PS00141">
    <property type="entry name" value="ASP_PROTEASE"/>
    <property type="match status" value="1"/>
</dbReference>
<dbReference type="Proteomes" id="UP000588806">
    <property type="component" value="Unassembled WGS sequence"/>
</dbReference>
<dbReference type="GO" id="GO:0004190">
    <property type="term" value="F:aspartic-type endopeptidase activity"/>
    <property type="evidence" value="ECO:0007669"/>
    <property type="project" value="InterPro"/>
</dbReference>
<dbReference type="RefSeq" id="WP_171701782.1">
    <property type="nucleotide sequence ID" value="NZ_JABFHI010000002.1"/>
</dbReference>
<proteinExistence type="predicted"/>
<keyword evidence="2" id="KW-1185">Reference proteome</keyword>
<dbReference type="InterPro" id="IPR034122">
    <property type="entry name" value="Retropepsin-like_bacterial"/>
</dbReference>
<dbReference type="Pfam" id="PF13975">
    <property type="entry name" value="gag-asp_proteas"/>
    <property type="match status" value="1"/>
</dbReference>